<comment type="caution">
    <text evidence="3">The sequence shown here is derived from an EMBL/GenBank/DDBJ whole genome shotgun (WGS) entry which is preliminary data.</text>
</comment>
<evidence type="ECO:0000313" key="3">
    <source>
        <dbReference type="EMBL" id="EGG41960.1"/>
    </source>
</evidence>
<organism evidence="3">
    <name type="scientific">Candidatus Nitrosarchaeum limnium SFB1</name>
    <dbReference type="NCBI Taxonomy" id="886738"/>
    <lineage>
        <taxon>Archaea</taxon>
        <taxon>Nitrososphaerota</taxon>
        <taxon>Nitrososphaeria</taxon>
        <taxon>Nitrosopumilales</taxon>
        <taxon>Nitrosopumilaceae</taxon>
        <taxon>Nitrosarchaeum</taxon>
    </lineage>
</organism>
<protein>
    <submittedName>
        <fullName evidence="3">Biotin/lipoyl attachment domain-containing protein</fullName>
    </submittedName>
</protein>
<dbReference type="Gene3D" id="2.40.50.100">
    <property type="match status" value="1"/>
</dbReference>
<dbReference type="PATRIC" id="fig|886738.10.peg.1311"/>
<dbReference type="PANTHER" id="PTHR45266">
    <property type="entry name" value="OXALOACETATE DECARBOXYLASE ALPHA CHAIN"/>
    <property type="match status" value="1"/>
</dbReference>
<evidence type="ECO:0000259" key="2">
    <source>
        <dbReference type="PROSITE" id="PS50968"/>
    </source>
</evidence>
<keyword evidence="1" id="KW-0092">Biotin</keyword>
<dbReference type="InterPro" id="IPR000089">
    <property type="entry name" value="Biotin_lipoyl"/>
</dbReference>
<dbReference type="CDD" id="cd06850">
    <property type="entry name" value="biotinyl_domain"/>
    <property type="match status" value="1"/>
</dbReference>
<dbReference type="PROSITE" id="PS50968">
    <property type="entry name" value="BIOTINYL_LIPOYL"/>
    <property type="match status" value="1"/>
</dbReference>
<accession>F3KKV9</accession>
<dbReference type="Proteomes" id="UP000004348">
    <property type="component" value="Chromosome"/>
</dbReference>
<sequence>MDYKIKDIEKTFDGEITQSLGNNEYVIKINDAEHQIKILKMDSKGIEFVLDQKYHRAKYLENSTNEMNLIIDNVPITINMHTDLDKIVFKHSGGASSSDTQLALKSQIPGKVVSIAVQEGDSVKQGDVVCTLESMKMQVAIKSHKNGSIKSIKIKIGGTVAKNDLVAEIE</sequence>
<dbReference type="HOGENOM" id="CLU_016733_5_1_2"/>
<proteinExistence type="predicted"/>
<evidence type="ECO:0000256" key="1">
    <source>
        <dbReference type="ARBA" id="ARBA00023267"/>
    </source>
</evidence>
<name>F3KKV9_9ARCH</name>
<dbReference type="PANTHER" id="PTHR45266:SF3">
    <property type="entry name" value="OXALOACETATE DECARBOXYLASE ALPHA CHAIN"/>
    <property type="match status" value="1"/>
</dbReference>
<feature type="domain" description="Lipoyl-binding" evidence="2">
    <location>
        <begin position="94"/>
        <end position="170"/>
    </location>
</feature>
<dbReference type="AlphaFoldDB" id="F3KKV9"/>
<dbReference type="InterPro" id="IPR050709">
    <property type="entry name" value="Biotin_Carboxyl_Carrier/Decarb"/>
</dbReference>
<dbReference type="SUPFAM" id="SSF51230">
    <property type="entry name" value="Single hybrid motif"/>
    <property type="match status" value="1"/>
</dbReference>
<gene>
    <name evidence="3" type="ORF">Nlim_1193</name>
</gene>
<reference evidence="3" key="1">
    <citation type="journal article" date="2011" name="PLoS ONE">
        <title>Genome of a low-salinity ammonia-oxidizing archaeon determined by single-cell and metagenomic analysis.</title>
        <authorList>
            <person name="Blainey P.C."/>
            <person name="Mosier A.C."/>
            <person name="Potanina A."/>
            <person name="Francis C.A."/>
            <person name="Quake S.R."/>
        </authorList>
    </citation>
    <scope>NUCLEOTIDE SEQUENCE [LARGE SCALE GENOMIC DNA]</scope>
    <source>
        <strain evidence="3">SFB1</strain>
    </source>
</reference>
<dbReference type="EMBL" id="AEGP01000043">
    <property type="protein sequence ID" value="EGG41960.1"/>
    <property type="molecule type" value="Genomic_DNA"/>
</dbReference>
<dbReference type="Pfam" id="PF00364">
    <property type="entry name" value="Biotin_lipoyl"/>
    <property type="match status" value="1"/>
</dbReference>
<dbReference type="InterPro" id="IPR011053">
    <property type="entry name" value="Single_hybrid_motif"/>
</dbReference>
<dbReference type="STRING" id="886738.Nlim_1193"/>